<keyword evidence="2" id="KW-1185">Reference proteome</keyword>
<dbReference type="RefSeq" id="WP_191709503.1">
    <property type="nucleotide sequence ID" value="NZ_JACSPQ010000001.1"/>
</dbReference>
<dbReference type="Proteomes" id="UP000616346">
    <property type="component" value="Unassembled WGS sequence"/>
</dbReference>
<dbReference type="EMBL" id="JACSPQ010000001">
    <property type="protein sequence ID" value="MBD8001137.1"/>
    <property type="molecule type" value="Genomic_DNA"/>
</dbReference>
<protein>
    <submittedName>
        <fullName evidence="1">DUF4836 family protein</fullName>
    </submittedName>
</protein>
<dbReference type="PROSITE" id="PS51257">
    <property type="entry name" value="PROKAR_LIPOPROTEIN"/>
    <property type="match status" value="1"/>
</dbReference>
<dbReference type="InterPro" id="IPR032276">
    <property type="entry name" value="DUF4836"/>
</dbReference>
<proteinExistence type="predicted"/>
<name>A0ABR8V8Q2_9BACT</name>
<dbReference type="Pfam" id="PF16120">
    <property type="entry name" value="DUF4836"/>
    <property type="match status" value="1"/>
</dbReference>
<organism evidence="1 2">
    <name type="scientific">Phocaeicola faecium</name>
    <dbReference type="NCBI Taxonomy" id="2762213"/>
    <lineage>
        <taxon>Bacteria</taxon>
        <taxon>Pseudomonadati</taxon>
        <taxon>Bacteroidota</taxon>
        <taxon>Bacteroidia</taxon>
        <taxon>Bacteroidales</taxon>
        <taxon>Bacteroidaceae</taxon>
        <taxon>Phocaeicola</taxon>
    </lineage>
</organism>
<evidence type="ECO:0000313" key="2">
    <source>
        <dbReference type="Proteomes" id="UP000616346"/>
    </source>
</evidence>
<evidence type="ECO:0000313" key="1">
    <source>
        <dbReference type="EMBL" id="MBD8001137.1"/>
    </source>
</evidence>
<sequence length="493" mass="53961">MRRYNVAIWIGIFMLLLASCTDGSKYVLALPDDAALVASVNLKTLSQKAGLNDEKEKSVARKLKAVLGSDLSSQELVDKIIQNPSESGIALEDNIYFFVRKQAASAGVLARVSSRSAVADLLEAFHEQQLCGALRESGGCTWTVMGNTLIAYSDIALVAMTPLQQGEAKDLQYQAERLLRQKEGEGFASTPDYQKMMESKGDIVTLASLELLPSEYVTPLTMGVSAELKLKDVKALATLSFENGKAVADIIPVITDGVMNDLLEKQLKACSVLKGHYLDTFSSNTGVWMAMNIDGGQIFSLLNENPTMRRQFKTSMIPLDFAAIFNAVKGDVTIAFPNPLRSRDFIMYADVVNRDFLQTFEALKPLVAMSGGQVKLLNKGQDAYEFRAVDAAMLNLGKGPMALWFGVKDNRFYLTNNDQLVGKKPLGWSLRDTEWGGGVTGKRFFGAVNFAGMTGGLGYLTAESPDGKNIHIEWVMKDKQVNVLQQLVQIVGF</sequence>
<reference evidence="1 2" key="1">
    <citation type="submission" date="2020-08" db="EMBL/GenBank/DDBJ databases">
        <title>A Genomic Blueprint of the Chicken Gut Microbiome.</title>
        <authorList>
            <person name="Gilroy R."/>
            <person name="Ravi A."/>
            <person name="Getino M."/>
            <person name="Pursley I."/>
            <person name="Horton D.L."/>
            <person name="Alikhan N.-F."/>
            <person name="Baker D."/>
            <person name="Gharbi K."/>
            <person name="Hall N."/>
            <person name="Watson M."/>
            <person name="Adriaenssens E.M."/>
            <person name="Foster-Nyarko E."/>
            <person name="Jarju S."/>
            <person name="Secka A."/>
            <person name="Antonio M."/>
            <person name="Oren A."/>
            <person name="Chaudhuri R."/>
            <person name="La Ragione R.M."/>
            <person name="Hildebrand F."/>
            <person name="Pallen M.J."/>
        </authorList>
    </citation>
    <scope>NUCLEOTIDE SEQUENCE [LARGE SCALE GENOMIC DNA]</scope>
    <source>
        <strain evidence="1 2">Sa1YUN3</strain>
    </source>
</reference>
<comment type="caution">
    <text evidence="1">The sequence shown here is derived from an EMBL/GenBank/DDBJ whole genome shotgun (WGS) entry which is preliminary data.</text>
</comment>
<accession>A0ABR8V8Q2</accession>
<gene>
    <name evidence="1" type="ORF">H9626_02745</name>
</gene>